<gene>
    <name evidence="4" type="ORF">RCL2_002457300</name>
    <name evidence="3" type="ORF">RclHR1_00110011</name>
</gene>
<dbReference type="PANTHER" id="PTHR46306">
    <property type="entry name" value="BTB/POZ DOMAIN-CONTAINING PROTEIN 9"/>
    <property type="match status" value="1"/>
</dbReference>
<dbReference type="SMART" id="SM00225">
    <property type="entry name" value="BTB"/>
    <property type="match status" value="1"/>
</dbReference>
<dbReference type="InterPro" id="IPR000210">
    <property type="entry name" value="BTB/POZ_dom"/>
</dbReference>
<proteinExistence type="predicted"/>
<accession>A0A2Z6QUL9</accession>
<evidence type="ECO:0000313" key="3">
    <source>
        <dbReference type="EMBL" id="GBB84378.1"/>
    </source>
</evidence>
<dbReference type="OrthoDB" id="9997739at2759"/>
<keyword evidence="5" id="KW-1185">Reference proteome</keyword>
<dbReference type="EMBL" id="BLAL01000262">
    <property type="protein sequence ID" value="GES98011.1"/>
    <property type="molecule type" value="Genomic_DNA"/>
</dbReference>
<dbReference type="Gene3D" id="1.25.40.420">
    <property type="match status" value="1"/>
</dbReference>
<dbReference type="PROSITE" id="PS50097">
    <property type="entry name" value="BTB"/>
    <property type="match status" value="1"/>
</dbReference>
<dbReference type="PANTHER" id="PTHR46306:SF1">
    <property type="entry name" value="BTB_POZ DOMAIN-CONTAINING PROTEIN 9"/>
    <property type="match status" value="1"/>
</dbReference>
<dbReference type="Pfam" id="PF00651">
    <property type="entry name" value="BTB"/>
    <property type="match status" value="1"/>
</dbReference>
<dbReference type="CDD" id="cd18186">
    <property type="entry name" value="BTB_POZ_ZBTB_KLHL-like"/>
    <property type="match status" value="1"/>
</dbReference>
<dbReference type="Gene3D" id="3.30.710.10">
    <property type="entry name" value="Potassium Channel Kv1.1, Chain A"/>
    <property type="match status" value="1"/>
</dbReference>
<protein>
    <recommendedName>
        <fullName evidence="6">BTB domain-containing protein</fullName>
    </recommendedName>
</protein>
<dbReference type="InterPro" id="IPR052407">
    <property type="entry name" value="BTB_POZ_domain_cont_9"/>
</dbReference>
<evidence type="ECO:0008006" key="6">
    <source>
        <dbReference type="Google" id="ProtNLM"/>
    </source>
</evidence>
<dbReference type="InterPro" id="IPR011333">
    <property type="entry name" value="SKP1/BTB/POZ_sf"/>
</dbReference>
<dbReference type="Proteomes" id="UP000247702">
    <property type="component" value="Unassembled WGS sequence"/>
</dbReference>
<evidence type="ECO:0000313" key="4">
    <source>
        <dbReference type="EMBL" id="GES98011.1"/>
    </source>
</evidence>
<name>A0A2Z6QUL9_9GLOM</name>
<organism evidence="3 5">
    <name type="scientific">Rhizophagus clarus</name>
    <dbReference type="NCBI Taxonomy" id="94130"/>
    <lineage>
        <taxon>Eukaryota</taxon>
        <taxon>Fungi</taxon>
        <taxon>Fungi incertae sedis</taxon>
        <taxon>Mucoromycota</taxon>
        <taxon>Glomeromycotina</taxon>
        <taxon>Glomeromycetes</taxon>
        <taxon>Glomerales</taxon>
        <taxon>Glomeraceae</taxon>
        <taxon>Rhizophagus</taxon>
    </lineage>
</organism>
<dbReference type="PROSITE" id="PS51886">
    <property type="entry name" value="TLDC"/>
    <property type="match status" value="1"/>
</dbReference>
<evidence type="ECO:0000259" key="2">
    <source>
        <dbReference type="PROSITE" id="PS51886"/>
    </source>
</evidence>
<feature type="domain" description="BTB" evidence="1">
    <location>
        <begin position="23"/>
        <end position="95"/>
    </location>
</feature>
<dbReference type="AlphaFoldDB" id="A0A2Z6QUL9"/>
<reference evidence="4" key="2">
    <citation type="submission" date="2019-10" db="EMBL/GenBank/DDBJ databases">
        <title>Conservation and host-specific expression of non-tandemly repeated heterogenous ribosome RNA gene in arbuscular mycorrhizal fungi.</title>
        <authorList>
            <person name="Maeda T."/>
            <person name="Kobayashi Y."/>
            <person name="Nakagawa T."/>
            <person name="Ezawa T."/>
            <person name="Yamaguchi K."/>
            <person name="Bino T."/>
            <person name="Nishimoto Y."/>
            <person name="Shigenobu S."/>
            <person name="Kawaguchi M."/>
        </authorList>
    </citation>
    <scope>NUCLEOTIDE SEQUENCE</scope>
    <source>
        <strain evidence="4">HR1</strain>
    </source>
</reference>
<feature type="domain" description="TLDc" evidence="2">
    <location>
        <begin position="286"/>
        <end position="454"/>
    </location>
</feature>
<dbReference type="EMBL" id="BEXD01000113">
    <property type="protein sequence ID" value="GBB84378.1"/>
    <property type="molecule type" value="Genomic_DNA"/>
</dbReference>
<dbReference type="InterPro" id="IPR006571">
    <property type="entry name" value="TLDc_dom"/>
</dbReference>
<comment type="caution">
    <text evidence="3">The sequence shown here is derived from an EMBL/GenBank/DDBJ whole genome shotgun (WGS) entry which is preliminary data.</text>
</comment>
<evidence type="ECO:0000313" key="5">
    <source>
        <dbReference type="Proteomes" id="UP000247702"/>
    </source>
</evidence>
<evidence type="ECO:0000259" key="1">
    <source>
        <dbReference type="PROSITE" id="PS50097"/>
    </source>
</evidence>
<dbReference type="GO" id="GO:0005737">
    <property type="term" value="C:cytoplasm"/>
    <property type="evidence" value="ECO:0007669"/>
    <property type="project" value="TreeGrafter"/>
</dbReference>
<sequence>MTLIFHYNLLKDFSTLINNADDYDVIIQVGQGCNTKKFHAHSVILRARCPYFKCALVNWITKEDKMITFDKPNITPTIFNMILMYIYSGELDLTKQSGEELFDLLIASDELFLKELFTHLQEYLIKEKIIWIQQNFNLIFKIVNCKKLQSYCFKTICEVSQPSFPLIDKNILSDILKRDDLQIKEVNIWDYLIKWGIKQTPDIESEENDSIKWNFKNLKKLKKTLESFIPLIRFMSISRTDFFNKVKPYRLIIPIDIYDEIEGFHYLNILPKTRISLPRSDRIDSNIINEEIIVNIFSNLIDRKSADDIRTGNDPFYEFSLIYRGSRDGFDDTSLYNRCNRQVASLVLIEVHHSDKIFGGYSSLGFNSRDYNLKLNHFTFKFEKYKIGNTMNISRAYSDGTPTSRNECGFSFNDEMYMANQVLHLNKRHAYEYKMNYDSDTYVTKEIETFIVTN</sequence>
<dbReference type="Proteomes" id="UP000615446">
    <property type="component" value="Unassembled WGS sequence"/>
</dbReference>
<reference evidence="3 5" key="1">
    <citation type="submission" date="2017-11" db="EMBL/GenBank/DDBJ databases">
        <title>The genome of Rhizophagus clarus HR1 reveals common genetic basis of auxotrophy among arbuscular mycorrhizal fungi.</title>
        <authorList>
            <person name="Kobayashi Y."/>
        </authorList>
    </citation>
    <scope>NUCLEOTIDE SEQUENCE [LARGE SCALE GENOMIC DNA]</scope>
    <source>
        <strain evidence="3 5">HR1</strain>
    </source>
</reference>
<dbReference type="SUPFAM" id="SSF54695">
    <property type="entry name" value="POZ domain"/>
    <property type="match status" value="1"/>
</dbReference>
<dbReference type="Pfam" id="PF07534">
    <property type="entry name" value="TLD"/>
    <property type="match status" value="1"/>
</dbReference>